<name>A0A1H1B7H0_9ACTN</name>
<reference evidence="2" key="1">
    <citation type="submission" date="2016-10" db="EMBL/GenBank/DDBJ databases">
        <authorList>
            <person name="Varghese N."/>
            <person name="Submissions S."/>
        </authorList>
    </citation>
    <scope>NUCLEOTIDE SEQUENCE [LARGE SCALE GENOMIC DNA]</scope>
    <source>
        <strain evidence="2">DSM 44142</strain>
    </source>
</reference>
<sequence>MPPNIDTLKEKFTKKGNRMSHRRPVRRALAAGLATFGVASLLAVSPIAVGTANALEPCPPGQTPFWNGKNCAMQLCTPPYNPTFPPCTMPAPTAPPAPIATAPGAPGAIPGQPF</sequence>
<dbReference type="AlphaFoldDB" id="A0A1H1B7H0"/>
<accession>A0A1H1B7H0</accession>
<dbReference type="Proteomes" id="UP000183053">
    <property type="component" value="Unassembled WGS sequence"/>
</dbReference>
<gene>
    <name evidence="1" type="ORF">SAMN04489765_0577</name>
</gene>
<protein>
    <submittedName>
        <fullName evidence="1">Uncharacterized protein</fullName>
    </submittedName>
</protein>
<dbReference type="STRING" id="47312.SAMN04489765_0577"/>
<keyword evidence="2" id="KW-1185">Reference proteome</keyword>
<evidence type="ECO:0000313" key="1">
    <source>
        <dbReference type="EMBL" id="SDQ47905.1"/>
    </source>
</evidence>
<evidence type="ECO:0000313" key="2">
    <source>
        <dbReference type="Proteomes" id="UP000183053"/>
    </source>
</evidence>
<organism evidence="1 2">
    <name type="scientific">Tsukamurella pulmonis</name>
    <dbReference type="NCBI Taxonomy" id="47312"/>
    <lineage>
        <taxon>Bacteria</taxon>
        <taxon>Bacillati</taxon>
        <taxon>Actinomycetota</taxon>
        <taxon>Actinomycetes</taxon>
        <taxon>Mycobacteriales</taxon>
        <taxon>Tsukamurellaceae</taxon>
        <taxon>Tsukamurella</taxon>
    </lineage>
</organism>
<proteinExistence type="predicted"/>
<dbReference type="EMBL" id="FNLF01000002">
    <property type="protein sequence ID" value="SDQ47905.1"/>
    <property type="molecule type" value="Genomic_DNA"/>
</dbReference>